<dbReference type="Gene3D" id="3.30.1360.20">
    <property type="entry name" value="Transcriptional coactivator/pterin dehydratase"/>
    <property type="match status" value="1"/>
</dbReference>
<comment type="catalytic activity">
    <reaction evidence="1">
        <text>(4aS,6R)-4a-hydroxy-L-erythro-5,6,7,8-tetrahydrobiopterin = (6R)-L-erythro-6,7-dihydrobiopterin + H2O</text>
        <dbReference type="Rhea" id="RHEA:11920"/>
        <dbReference type="ChEBI" id="CHEBI:15377"/>
        <dbReference type="ChEBI" id="CHEBI:15642"/>
        <dbReference type="ChEBI" id="CHEBI:43120"/>
        <dbReference type="EC" id="4.2.1.96"/>
    </reaction>
</comment>
<dbReference type="CDD" id="cd00913">
    <property type="entry name" value="PCD_DCoH_subfamily_a"/>
    <property type="match status" value="1"/>
</dbReference>
<dbReference type="EC" id="4.2.1.96" evidence="3"/>
<evidence type="ECO:0000256" key="1">
    <source>
        <dbReference type="ARBA" id="ARBA00001554"/>
    </source>
</evidence>
<evidence type="ECO:0000256" key="3">
    <source>
        <dbReference type="ARBA" id="ARBA00013252"/>
    </source>
</evidence>
<evidence type="ECO:0000256" key="5">
    <source>
        <dbReference type="ARBA" id="ARBA00030497"/>
    </source>
</evidence>
<proteinExistence type="inferred from homology"/>
<dbReference type="GO" id="GO:0005739">
    <property type="term" value="C:mitochondrion"/>
    <property type="evidence" value="ECO:0007669"/>
    <property type="project" value="TreeGrafter"/>
</dbReference>
<keyword evidence="4" id="KW-0456">Lyase</keyword>
<dbReference type="Proteomes" id="UP001187471">
    <property type="component" value="Unassembled WGS sequence"/>
</dbReference>
<dbReference type="InterPro" id="IPR036428">
    <property type="entry name" value="PCD_sf"/>
</dbReference>
<evidence type="ECO:0000313" key="7">
    <source>
        <dbReference type="Proteomes" id="UP001187471"/>
    </source>
</evidence>
<dbReference type="Pfam" id="PF01329">
    <property type="entry name" value="Pterin_4a"/>
    <property type="match status" value="1"/>
</dbReference>
<dbReference type="PANTHER" id="PTHR12599:SF0">
    <property type="entry name" value="PTERIN-4-ALPHA-CARBINOLAMINE DEHYDRATASE"/>
    <property type="match status" value="1"/>
</dbReference>
<keyword evidence="7" id="KW-1185">Reference proteome</keyword>
<evidence type="ECO:0000256" key="4">
    <source>
        <dbReference type="ARBA" id="ARBA00023239"/>
    </source>
</evidence>
<evidence type="ECO:0000313" key="6">
    <source>
        <dbReference type="EMBL" id="KAK2968871.1"/>
    </source>
</evidence>
<reference evidence="6" key="1">
    <citation type="submission" date="2022-12" db="EMBL/GenBank/DDBJ databases">
        <title>Draft genome assemblies for two species of Escallonia (Escalloniales).</title>
        <authorList>
            <person name="Chanderbali A."/>
            <person name="Dervinis C."/>
            <person name="Anghel I."/>
            <person name="Soltis D."/>
            <person name="Soltis P."/>
            <person name="Zapata F."/>
        </authorList>
    </citation>
    <scope>NUCLEOTIDE SEQUENCE</scope>
    <source>
        <strain evidence="6">UCBG92.1500</strain>
        <tissue evidence="6">Leaf</tissue>
    </source>
</reference>
<dbReference type="EMBL" id="JAVXUO010002878">
    <property type="protein sequence ID" value="KAK2968871.1"/>
    <property type="molecule type" value="Genomic_DNA"/>
</dbReference>
<dbReference type="GO" id="GO:0006729">
    <property type="term" value="P:tetrahydrobiopterin biosynthetic process"/>
    <property type="evidence" value="ECO:0007669"/>
    <property type="project" value="InterPro"/>
</dbReference>
<gene>
    <name evidence="6" type="ORF">RJ640_023921</name>
</gene>
<protein>
    <recommendedName>
        <fullName evidence="3">4a-hydroxytetrahydrobiopterin dehydratase</fullName>
        <ecNumber evidence="3">4.2.1.96</ecNumber>
    </recommendedName>
    <alternativeName>
        <fullName evidence="5">4-alpha-hydroxy-tetrahydropterin dehydratase</fullName>
    </alternativeName>
</protein>
<dbReference type="PANTHER" id="PTHR12599">
    <property type="entry name" value="PTERIN-4-ALPHA-CARBINOLAMINE DEHYDRATASE"/>
    <property type="match status" value="1"/>
</dbReference>
<dbReference type="GO" id="GO:0008124">
    <property type="term" value="F:4-alpha-hydroxytetrahydrobiopterin dehydratase activity"/>
    <property type="evidence" value="ECO:0007669"/>
    <property type="project" value="UniProtKB-EC"/>
</dbReference>
<sequence>MTTRGSRTVEKVIITAKCRNDINFLRITFVCLVLRPSLPQALCRAHGRSSTRVAQILHDLVEVSSNRNTLNGFRAFCTGKDLSIKKCVPCDTKDLRPMTEEAANNLIQQVPEWNLVKEGGLLKLNRSWKVKTFMKGLAFFEEVARLAEAEGHHPDLHLVGWNNVKIDIWTHSVGGLTENDFILAAKISGLDLHHLLSKKVAK</sequence>
<organism evidence="6 7">
    <name type="scientific">Escallonia rubra</name>
    <dbReference type="NCBI Taxonomy" id="112253"/>
    <lineage>
        <taxon>Eukaryota</taxon>
        <taxon>Viridiplantae</taxon>
        <taxon>Streptophyta</taxon>
        <taxon>Embryophyta</taxon>
        <taxon>Tracheophyta</taxon>
        <taxon>Spermatophyta</taxon>
        <taxon>Magnoliopsida</taxon>
        <taxon>eudicotyledons</taxon>
        <taxon>Gunneridae</taxon>
        <taxon>Pentapetalae</taxon>
        <taxon>asterids</taxon>
        <taxon>campanulids</taxon>
        <taxon>Escalloniales</taxon>
        <taxon>Escalloniaceae</taxon>
        <taxon>Escallonia</taxon>
    </lineage>
</organism>
<evidence type="ECO:0000256" key="2">
    <source>
        <dbReference type="ARBA" id="ARBA00006472"/>
    </source>
</evidence>
<dbReference type="AlphaFoldDB" id="A0AA88QQI2"/>
<comment type="caution">
    <text evidence="6">The sequence shown here is derived from an EMBL/GenBank/DDBJ whole genome shotgun (WGS) entry which is preliminary data.</text>
</comment>
<dbReference type="InterPro" id="IPR001533">
    <property type="entry name" value="Pterin_deHydtase"/>
</dbReference>
<dbReference type="SUPFAM" id="SSF55248">
    <property type="entry name" value="PCD-like"/>
    <property type="match status" value="1"/>
</dbReference>
<accession>A0AA88QQI2</accession>
<comment type="similarity">
    <text evidence="2">Belongs to the pterin-4-alpha-carbinolamine dehydratase family.</text>
</comment>
<name>A0AA88QQI2_9ASTE</name>